<feature type="region of interest" description="Disordered" evidence="1">
    <location>
        <begin position="305"/>
        <end position="342"/>
    </location>
</feature>
<evidence type="ECO:0000256" key="2">
    <source>
        <dbReference type="SAM" id="Phobius"/>
    </source>
</evidence>
<dbReference type="Pfam" id="PF13462">
    <property type="entry name" value="Thioredoxin_4"/>
    <property type="match status" value="1"/>
</dbReference>
<evidence type="ECO:0000256" key="1">
    <source>
        <dbReference type="SAM" id="MobiDB-lite"/>
    </source>
</evidence>
<dbReference type="KEGG" id="lins:G7067_04860"/>
<keyword evidence="2" id="KW-0472">Membrane</keyword>
<organism evidence="4 5">
    <name type="scientific">Leucobacter insecticola</name>
    <dbReference type="NCBI Taxonomy" id="2714934"/>
    <lineage>
        <taxon>Bacteria</taxon>
        <taxon>Bacillati</taxon>
        <taxon>Actinomycetota</taxon>
        <taxon>Actinomycetes</taxon>
        <taxon>Micrococcales</taxon>
        <taxon>Microbacteriaceae</taxon>
        <taxon>Leucobacter</taxon>
    </lineage>
</organism>
<dbReference type="AlphaFoldDB" id="A0A6G8FHS3"/>
<accession>A0A6G8FHS3</accession>
<evidence type="ECO:0000259" key="3">
    <source>
        <dbReference type="Pfam" id="PF13462"/>
    </source>
</evidence>
<protein>
    <submittedName>
        <fullName evidence="4">Thioredoxin domain-containing protein</fullName>
    </submittedName>
</protein>
<feature type="compositionally biased region" description="Basic and acidic residues" evidence="1">
    <location>
        <begin position="10"/>
        <end position="21"/>
    </location>
</feature>
<feature type="domain" description="Thioredoxin-like fold" evidence="3">
    <location>
        <begin position="110"/>
        <end position="247"/>
    </location>
</feature>
<keyword evidence="5" id="KW-1185">Reference proteome</keyword>
<feature type="transmembrane region" description="Helical" evidence="2">
    <location>
        <begin position="38"/>
        <end position="60"/>
    </location>
</feature>
<gene>
    <name evidence="4" type="ORF">G7067_04860</name>
</gene>
<feature type="region of interest" description="Disordered" evidence="1">
    <location>
        <begin position="1"/>
        <end position="21"/>
    </location>
</feature>
<dbReference type="InterPro" id="IPR012336">
    <property type="entry name" value="Thioredoxin-like_fold"/>
</dbReference>
<sequence>MANETNGRLTKNERRAQGREQARLARELEKKREKRNRLLLQGGVALGVVAVLAVVCLVLAQSMKPAGPGPANMASGAAIFGKDLKIVESDPLQPGTERTAPKVNRDELPLDVTVFVDYMCPGCGAFEQANGTMLENYVGSGDITLGIYPMNFLDNASQGTKYSTRAANLFACVVDEQPDVAFALNMKLLSAEVQPKEGTTGLTDDELLKQAESAGAKLTTELRQCVKDVRFANFITSNYTSVSEAGVLGLAKGAQLLDVDGVSLQKEDGPQRLVSTPLVIVNGQQWNQTRDGSLESYLLKVKGELEQKNGSSSDSKKDNSSDAKKDDSSDTKKDSEDTKKSD</sequence>
<keyword evidence="2" id="KW-1133">Transmembrane helix</keyword>
<dbReference type="InterPro" id="IPR036249">
    <property type="entry name" value="Thioredoxin-like_sf"/>
</dbReference>
<feature type="compositionally biased region" description="Basic and acidic residues" evidence="1">
    <location>
        <begin position="314"/>
        <end position="342"/>
    </location>
</feature>
<evidence type="ECO:0000313" key="5">
    <source>
        <dbReference type="Proteomes" id="UP000501387"/>
    </source>
</evidence>
<keyword evidence="2" id="KW-0812">Transmembrane</keyword>
<dbReference type="Gene3D" id="3.40.30.10">
    <property type="entry name" value="Glutaredoxin"/>
    <property type="match status" value="1"/>
</dbReference>
<evidence type="ECO:0000313" key="4">
    <source>
        <dbReference type="EMBL" id="QIM15901.1"/>
    </source>
</evidence>
<proteinExistence type="predicted"/>
<dbReference type="EMBL" id="CP049934">
    <property type="protein sequence ID" value="QIM15901.1"/>
    <property type="molecule type" value="Genomic_DNA"/>
</dbReference>
<dbReference type="SUPFAM" id="SSF52833">
    <property type="entry name" value="Thioredoxin-like"/>
    <property type="match status" value="1"/>
</dbReference>
<dbReference type="Proteomes" id="UP000501387">
    <property type="component" value="Chromosome"/>
</dbReference>
<reference evidence="4 5" key="1">
    <citation type="submission" date="2020-03" db="EMBL/GenBank/DDBJ databases">
        <title>Leucobacter sp. nov., isolated from beetles.</title>
        <authorList>
            <person name="Hyun D.-W."/>
            <person name="Bae J.-W."/>
        </authorList>
    </citation>
    <scope>NUCLEOTIDE SEQUENCE [LARGE SCALE GENOMIC DNA]</scope>
    <source>
        <strain evidence="4 5">HDW9B</strain>
    </source>
</reference>
<dbReference type="RefSeq" id="WP_166322398.1">
    <property type="nucleotide sequence ID" value="NZ_CP049934.1"/>
</dbReference>
<name>A0A6G8FHS3_9MICO</name>